<dbReference type="Proteomes" id="UP000735302">
    <property type="component" value="Unassembled WGS sequence"/>
</dbReference>
<sequence>MTNSDFLRTFIAYNFSRPCCAGSQGDARNRSLSNYLMRRINSEPYKIDYILILKRFRNVVKTSKPLPGADCDSDHIPVMCKCQGNLRS</sequence>
<keyword evidence="2" id="KW-1185">Reference proteome</keyword>
<evidence type="ECO:0000313" key="1">
    <source>
        <dbReference type="EMBL" id="GFN80557.1"/>
    </source>
</evidence>
<accession>A0AAV3YEK9</accession>
<name>A0AAV3YEK9_9GAST</name>
<dbReference type="EMBL" id="BLXT01000825">
    <property type="protein sequence ID" value="GFN80557.1"/>
    <property type="molecule type" value="Genomic_DNA"/>
</dbReference>
<protein>
    <submittedName>
        <fullName evidence="1">Craniofacial development protein 2-like</fullName>
    </submittedName>
</protein>
<proteinExistence type="predicted"/>
<organism evidence="1 2">
    <name type="scientific">Plakobranchus ocellatus</name>
    <dbReference type="NCBI Taxonomy" id="259542"/>
    <lineage>
        <taxon>Eukaryota</taxon>
        <taxon>Metazoa</taxon>
        <taxon>Spiralia</taxon>
        <taxon>Lophotrochozoa</taxon>
        <taxon>Mollusca</taxon>
        <taxon>Gastropoda</taxon>
        <taxon>Heterobranchia</taxon>
        <taxon>Euthyneura</taxon>
        <taxon>Panpulmonata</taxon>
        <taxon>Sacoglossa</taxon>
        <taxon>Placobranchoidea</taxon>
        <taxon>Plakobranchidae</taxon>
        <taxon>Plakobranchus</taxon>
    </lineage>
</organism>
<reference evidence="1 2" key="1">
    <citation type="journal article" date="2021" name="Elife">
        <title>Chloroplast acquisition without the gene transfer in kleptoplastic sea slugs, Plakobranchus ocellatus.</title>
        <authorList>
            <person name="Maeda T."/>
            <person name="Takahashi S."/>
            <person name="Yoshida T."/>
            <person name="Shimamura S."/>
            <person name="Takaki Y."/>
            <person name="Nagai Y."/>
            <person name="Toyoda A."/>
            <person name="Suzuki Y."/>
            <person name="Arimoto A."/>
            <person name="Ishii H."/>
            <person name="Satoh N."/>
            <person name="Nishiyama T."/>
            <person name="Hasebe M."/>
            <person name="Maruyama T."/>
            <person name="Minagawa J."/>
            <person name="Obokata J."/>
            <person name="Shigenobu S."/>
        </authorList>
    </citation>
    <scope>NUCLEOTIDE SEQUENCE [LARGE SCALE GENOMIC DNA]</scope>
</reference>
<evidence type="ECO:0000313" key="2">
    <source>
        <dbReference type="Proteomes" id="UP000735302"/>
    </source>
</evidence>
<gene>
    <name evidence="1" type="ORF">PoB_000706300</name>
</gene>
<dbReference type="SUPFAM" id="SSF56219">
    <property type="entry name" value="DNase I-like"/>
    <property type="match status" value="1"/>
</dbReference>
<comment type="caution">
    <text evidence="1">The sequence shown here is derived from an EMBL/GenBank/DDBJ whole genome shotgun (WGS) entry which is preliminary data.</text>
</comment>
<dbReference type="AlphaFoldDB" id="A0AAV3YEK9"/>
<dbReference type="InterPro" id="IPR036691">
    <property type="entry name" value="Endo/exonu/phosph_ase_sf"/>
</dbReference>